<keyword evidence="7" id="KW-1185">Reference proteome</keyword>
<dbReference type="PANTHER" id="PTHR32166:SF63">
    <property type="entry name" value="HAT TRANSPOSON SUPERFAMILY PROTEIN"/>
    <property type="match status" value="1"/>
</dbReference>
<evidence type="ECO:0000256" key="3">
    <source>
        <dbReference type="ARBA" id="ARBA00022833"/>
    </source>
</evidence>
<evidence type="ECO:0000313" key="6">
    <source>
        <dbReference type="EMBL" id="KAH7576287.1"/>
    </source>
</evidence>
<dbReference type="PROSITE" id="PS50808">
    <property type="entry name" value="ZF_BED"/>
    <property type="match status" value="1"/>
</dbReference>
<sequence length="592" mass="67869">MGREKDRFWEYVEDLSGHLYCKFCEHKFSGGITRIKSHLSGLRGRNIEVRPKVPEDVQLAALEAIGAPMKETRSLKSLNNVGEAEVISTSASNKKAKRLRQPICLEKEFGPIYEFPNALALATELLPDIYFEAEEHVRNLKKLSTTTGCSLVMFNVVKNSKLVCINIFAHTPVGMVYIRKIAVPEEGMKFDNFVDGLYYTIELGGQRMLFIQDLISRKYPWIYLNRCAGREFGLFLVLTYLAVPWIHKTTQLAKVIFKYLYKHDINLTPRKEHARNKEYGFAGLTKIAAEFYTLNSILDVEKELQALQLPIASESCEGPSREDDVGKIVDKAIHSTEFWSRGKEVVRVLRPLFQVLDFIDGNGATSGYLYDAMKREEEAIEQQCDADDQIHYETIRKMFTKWRSRVVHPINAAAVLLNPAYFCSEKFTEDAEMQKGLELLTLLNPPEEQEAFLKQVQFYRLKVSDLFSATAMKMLNTIHPPCCLDSIDTLRMNMIMRETFSTLESQNWEPINLDKISGIPEYAHEVIKQYFEEMDWSDEVDSADLLAISNPNNQVLSPSEPNACDDLFELSDTLRELGVILDDELDMINQYY</sequence>
<evidence type="ECO:0000259" key="5">
    <source>
        <dbReference type="PROSITE" id="PS50808"/>
    </source>
</evidence>
<dbReference type="InterPro" id="IPR003656">
    <property type="entry name" value="Znf_BED"/>
</dbReference>
<dbReference type="SUPFAM" id="SSF53098">
    <property type="entry name" value="Ribonuclease H-like"/>
    <property type="match status" value="1"/>
</dbReference>
<dbReference type="Proteomes" id="UP000827721">
    <property type="component" value="Unassembled WGS sequence"/>
</dbReference>
<organism evidence="6 7">
    <name type="scientific">Xanthoceras sorbifolium</name>
    <dbReference type="NCBI Taxonomy" id="99658"/>
    <lineage>
        <taxon>Eukaryota</taxon>
        <taxon>Viridiplantae</taxon>
        <taxon>Streptophyta</taxon>
        <taxon>Embryophyta</taxon>
        <taxon>Tracheophyta</taxon>
        <taxon>Spermatophyta</taxon>
        <taxon>Magnoliopsida</taxon>
        <taxon>eudicotyledons</taxon>
        <taxon>Gunneridae</taxon>
        <taxon>Pentapetalae</taxon>
        <taxon>rosids</taxon>
        <taxon>malvids</taxon>
        <taxon>Sapindales</taxon>
        <taxon>Sapindaceae</taxon>
        <taxon>Xanthoceroideae</taxon>
        <taxon>Xanthoceras</taxon>
    </lineage>
</organism>
<keyword evidence="2 4" id="KW-0863">Zinc-finger</keyword>
<dbReference type="PANTHER" id="PTHR32166">
    <property type="entry name" value="OSJNBA0013A04.12 PROTEIN"/>
    <property type="match status" value="1"/>
</dbReference>
<protein>
    <recommendedName>
        <fullName evidence="5">BED-type domain-containing protein</fullName>
    </recommendedName>
</protein>
<evidence type="ECO:0000256" key="4">
    <source>
        <dbReference type="PROSITE-ProRule" id="PRU00027"/>
    </source>
</evidence>
<keyword evidence="1" id="KW-0479">Metal-binding</keyword>
<proteinExistence type="predicted"/>
<feature type="domain" description="BED-type" evidence="5">
    <location>
        <begin position="3"/>
        <end position="57"/>
    </location>
</feature>
<keyword evidence="3" id="KW-0862">Zinc</keyword>
<evidence type="ECO:0000313" key="7">
    <source>
        <dbReference type="Proteomes" id="UP000827721"/>
    </source>
</evidence>
<accession>A0ABQ8II02</accession>
<evidence type="ECO:0000256" key="2">
    <source>
        <dbReference type="ARBA" id="ARBA00022771"/>
    </source>
</evidence>
<dbReference type="EMBL" id="JAFEMO010000001">
    <property type="protein sequence ID" value="KAH7576287.1"/>
    <property type="molecule type" value="Genomic_DNA"/>
</dbReference>
<comment type="caution">
    <text evidence="6">The sequence shown here is derived from an EMBL/GenBank/DDBJ whole genome shotgun (WGS) entry which is preliminary data.</text>
</comment>
<name>A0ABQ8II02_9ROSI</name>
<dbReference type="InterPro" id="IPR012337">
    <property type="entry name" value="RNaseH-like_sf"/>
</dbReference>
<gene>
    <name evidence="6" type="ORF">JRO89_XS01G0027600</name>
</gene>
<evidence type="ECO:0000256" key="1">
    <source>
        <dbReference type="ARBA" id="ARBA00022723"/>
    </source>
</evidence>
<reference evidence="6 7" key="1">
    <citation type="submission" date="2021-02" db="EMBL/GenBank/DDBJ databases">
        <title>Plant Genome Project.</title>
        <authorList>
            <person name="Zhang R.-G."/>
        </authorList>
    </citation>
    <scope>NUCLEOTIDE SEQUENCE [LARGE SCALE GENOMIC DNA]</scope>
    <source>
        <tissue evidence="6">Leaves</tissue>
    </source>
</reference>